<accession>A0A074YXD6</accession>
<dbReference type="RefSeq" id="XP_013347163.1">
    <property type="nucleotide sequence ID" value="XM_013491709.1"/>
</dbReference>
<keyword evidence="2" id="KW-1185">Reference proteome</keyword>
<proteinExistence type="predicted"/>
<dbReference type="EMBL" id="KL584751">
    <property type="protein sequence ID" value="KEQ98837.1"/>
    <property type="molecule type" value="Genomic_DNA"/>
</dbReference>
<dbReference type="OrthoDB" id="5945798at2759"/>
<dbReference type="Gene3D" id="2.170.270.10">
    <property type="entry name" value="SET domain"/>
    <property type="match status" value="1"/>
</dbReference>
<evidence type="ECO:0000313" key="2">
    <source>
        <dbReference type="Proteomes" id="UP000030641"/>
    </source>
</evidence>
<reference evidence="1 2" key="1">
    <citation type="journal article" date="2014" name="BMC Genomics">
        <title>Genome sequencing of four Aureobasidium pullulans varieties: biotechnological potential, stress tolerance, and description of new species.</title>
        <authorList>
            <person name="Gostin Ar C."/>
            <person name="Ohm R.A."/>
            <person name="Kogej T."/>
            <person name="Sonjak S."/>
            <person name="Turk M."/>
            <person name="Zajc J."/>
            <person name="Zalar P."/>
            <person name="Grube M."/>
            <person name="Sun H."/>
            <person name="Han J."/>
            <person name="Sharma A."/>
            <person name="Chiniquy J."/>
            <person name="Ngan C.Y."/>
            <person name="Lipzen A."/>
            <person name="Barry K."/>
            <person name="Grigoriev I.V."/>
            <person name="Gunde-Cimerman N."/>
        </authorList>
    </citation>
    <scope>NUCLEOTIDE SEQUENCE [LARGE SCALE GENOMIC DNA]</scope>
    <source>
        <strain evidence="1 2">EXF-2481</strain>
    </source>
</reference>
<gene>
    <name evidence="1" type="ORF">AUEXF2481DRAFT_1669</name>
</gene>
<sequence length="267" mass="30422">MNLAIAHTLAMKRDLDALVASRKGKKRSQFPDFHRTRAWMVAAFTVEAARSRKETLGVFQSIMAQAYPPCKLPLSALSKDIPKDTEPTLAYVHVDGKYEEVKMALQNYGFRCDCKLCAAENAYDGTRDEKNIPPLTERIVPAQDLIDQVKLYVEKIEDTYPPELFADLPRFGLIKRHAWLMKAIAMLDRNTALMNLDRSDRSNIILTTEIVDAFAFMGVYYELKRQMALSRLMKKLAREHYVILNGSAVGYELMCELCYQQNGLNTA</sequence>
<dbReference type="InParanoid" id="A0A074YXD6"/>
<evidence type="ECO:0000313" key="1">
    <source>
        <dbReference type="EMBL" id="KEQ98837.1"/>
    </source>
</evidence>
<protein>
    <recommendedName>
        <fullName evidence="3">SET domain-containing protein</fullName>
    </recommendedName>
</protein>
<dbReference type="HOGENOM" id="CLU_1042016_0_0_1"/>
<evidence type="ECO:0008006" key="3">
    <source>
        <dbReference type="Google" id="ProtNLM"/>
    </source>
</evidence>
<organism evidence="1 2">
    <name type="scientific">Aureobasidium subglaciale (strain EXF-2481)</name>
    <name type="common">Aureobasidium pullulans var. subglaciale</name>
    <dbReference type="NCBI Taxonomy" id="1043005"/>
    <lineage>
        <taxon>Eukaryota</taxon>
        <taxon>Fungi</taxon>
        <taxon>Dikarya</taxon>
        <taxon>Ascomycota</taxon>
        <taxon>Pezizomycotina</taxon>
        <taxon>Dothideomycetes</taxon>
        <taxon>Dothideomycetidae</taxon>
        <taxon>Dothideales</taxon>
        <taxon>Saccotheciaceae</taxon>
        <taxon>Aureobasidium</taxon>
    </lineage>
</organism>
<dbReference type="AlphaFoldDB" id="A0A074YXD6"/>
<dbReference type="Proteomes" id="UP000030641">
    <property type="component" value="Unassembled WGS sequence"/>
</dbReference>
<dbReference type="InterPro" id="IPR046341">
    <property type="entry name" value="SET_dom_sf"/>
</dbReference>
<dbReference type="STRING" id="1043005.A0A074YXD6"/>
<name>A0A074YXD6_AURSE</name>
<dbReference type="GeneID" id="25362225"/>